<keyword evidence="2 4" id="KW-0863">Zinc-finger</keyword>
<dbReference type="GO" id="GO:0006281">
    <property type="term" value="P:DNA repair"/>
    <property type="evidence" value="ECO:0007669"/>
    <property type="project" value="TreeGrafter"/>
</dbReference>
<dbReference type="EC" id="3.4.-.-" evidence="8"/>
<feature type="region of interest" description="Disordered" evidence="5">
    <location>
        <begin position="1"/>
        <end position="34"/>
    </location>
</feature>
<dbReference type="InterPro" id="IPR036443">
    <property type="entry name" value="Znf_RanBP2_sf"/>
</dbReference>
<feature type="domain" description="RanBP2-type" evidence="6">
    <location>
        <begin position="393"/>
        <end position="424"/>
    </location>
</feature>
<dbReference type="GO" id="GO:0008237">
    <property type="term" value="F:metallopeptidase activity"/>
    <property type="evidence" value="ECO:0007669"/>
    <property type="project" value="TreeGrafter"/>
</dbReference>
<dbReference type="InterPro" id="IPR001876">
    <property type="entry name" value="Znf_RanBP2"/>
</dbReference>
<dbReference type="Pfam" id="PF08325">
    <property type="entry name" value="WLM"/>
    <property type="match status" value="1"/>
</dbReference>
<accession>A0AAD9DIQ3</accession>
<keyword evidence="3" id="KW-0862">Zinc</keyword>
<dbReference type="GO" id="GO:0008270">
    <property type="term" value="F:zinc ion binding"/>
    <property type="evidence" value="ECO:0007669"/>
    <property type="project" value="UniProtKB-KW"/>
</dbReference>
<dbReference type="PROSITE" id="PS51397">
    <property type="entry name" value="WLM"/>
    <property type="match status" value="1"/>
</dbReference>
<dbReference type="InterPro" id="IPR013536">
    <property type="entry name" value="WLM_dom"/>
</dbReference>
<dbReference type="PROSITE" id="PS01358">
    <property type="entry name" value="ZF_RANBP2_1"/>
    <property type="match status" value="1"/>
</dbReference>
<evidence type="ECO:0000256" key="3">
    <source>
        <dbReference type="ARBA" id="ARBA00022833"/>
    </source>
</evidence>
<dbReference type="Gene3D" id="2.30.30.380">
    <property type="entry name" value="Zn-finger domain of Sec23/24"/>
    <property type="match status" value="1"/>
</dbReference>
<dbReference type="Proteomes" id="UP001224775">
    <property type="component" value="Unassembled WGS sequence"/>
</dbReference>
<feature type="compositionally biased region" description="Low complexity" evidence="5">
    <location>
        <begin position="208"/>
        <end position="218"/>
    </location>
</feature>
<feature type="region of interest" description="Disordered" evidence="5">
    <location>
        <begin position="351"/>
        <end position="394"/>
    </location>
</feature>
<dbReference type="AlphaFoldDB" id="A0AAD9DIQ3"/>
<dbReference type="InterPro" id="IPR053000">
    <property type="entry name" value="WSS1-like_metalloprotease"/>
</dbReference>
<dbReference type="EMBL" id="JATAAI010000002">
    <property type="protein sequence ID" value="KAK1747629.1"/>
    <property type="molecule type" value="Genomic_DNA"/>
</dbReference>
<sequence>MVGGANNNGKKRPFGSTIRTFNDISNDAENDPANSNSKIVVQHIPNLPNDNEAAAILRRIHYEFKEIIERRKWNLLSITEMCCCGDGKDHTPHKRGGRKTKIMPNNVLGYNLTASSYTKTHEIHLRLRHPRTHALLDYESIAGTMCHELAHCVRGPHDAHFYKAMNEIEEQYAIYLAKGVVVDKNGFPLGSNDAHVLGGSGPGGGGTASSSKTAAAKAAESRRKKSANGLTNGYVLGGKRRAKPKDPREAALQAAERRLMDSKFCLPCNEVIEILADSSDEEVNDDDDSDVQLIEPTTSAAKSSKPKSKSKNGYQALDTKPKAVDYTTTTTTASSDDSVIDLTEDSFDMKNSTSFDDYLTSPTSAQKKPSLSRPKQNQATISMSDGEDDANEYDGEKDWTCPRCTLQNTSIVLVCEACNLERQPSKQQQKKLRDEEISHIKQNEVKQSMETFGGFNIYGSKK</sequence>
<feature type="compositionally biased region" description="Basic and acidic residues" evidence="5">
    <location>
        <begin position="244"/>
        <end position="253"/>
    </location>
</feature>
<feature type="compositionally biased region" description="Polar residues" evidence="5">
    <location>
        <begin position="351"/>
        <end position="383"/>
    </location>
</feature>
<feature type="region of interest" description="Disordered" evidence="5">
    <location>
        <begin position="295"/>
        <end position="316"/>
    </location>
</feature>
<proteinExistence type="predicted"/>
<dbReference type="PROSITE" id="PS50199">
    <property type="entry name" value="ZF_RANBP2_2"/>
    <property type="match status" value="1"/>
</dbReference>
<keyword evidence="9" id="KW-1185">Reference proteome</keyword>
<dbReference type="PANTHER" id="PTHR46622:SF1">
    <property type="entry name" value="DNA-DEPENDENT METALLOPROTEASE WSS1"/>
    <property type="match status" value="1"/>
</dbReference>
<evidence type="ECO:0000256" key="5">
    <source>
        <dbReference type="SAM" id="MobiDB-lite"/>
    </source>
</evidence>
<name>A0AAD9DIQ3_9STRA</name>
<feature type="compositionally biased region" description="Polar residues" evidence="5">
    <location>
        <begin position="17"/>
        <end position="34"/>
    </location>
</feature>
<feature type="domain" description="WLM" evidence="7">
    <location>
        <begin position="29"/>
        <end position="260"/>
    </location>
</feature>
<feature type="compositionally biased region" description="Gly residues" evidence="5">
    <location>
        <begin position="198"/>
        <end position="207"/>
    </location>
</feature>
<comment type="caution">
    <text evidence="8">The sequence shown here is derived from an EMBL/GenBank/DDBJ whole genome shotgun (WGS) entry which is preliminary data.</text>
</comment>
<organism evidence="8 9">
    <name type="scientific">Skeletonema marinoi</name>
    <dbReference type="NCBI Taxonomy" id="267567"/>
    <lineage>
        <taxon>Eukaryota</taxon>
        <taxon>Sar</taxon>
        <taxon>Stramenopiles</taxon>
        <taxon>Ochrophyta</taxon>
        <taxon>Bacillariophyta</taxon>
        <taxon>Coscinodiscophyceae</taxon>
        <taxon>Thalassiosirophycidae</taxon>
        <taxon>Thalassiosirales</taxon>
        <taxon>Skeletonemataceae</taxon>
        <taxon>Skeletonema</taxon>
        <taxon>Skeletonema marinoi-dohrnii complex</taxon>
    </lineage>
</organism>
<evidence type="ECO:0000259" key="7">
    <source>
        <dbReference type="PROSITE" id="PS51397"/>
    </source>
</evidence>
<feature type="region of interest" description="Disordered" evidence="5">
    <location>
        <begin position="198"/>
        <end position="253"/>
    </location>
</feature>
<dbReference type="SMART" id="SM00547">
    <property type="entry name" value="ZnF_RBZ"/>
    <property type="match status" value="1"/>
</dbReference>
<gene>
    <name evidence="8" type="ORF">QTG54_001592</name>
</gene>
<reference evidence="8" key="1">
    <citation type="submission" date="2023-06" db="EMBL/GenBank/DDBJ databases">
        <title>Survivors Of The Sea: Transcriptome response of Skeletonema marinoi to long-term dormancy.</title>
        <authorList>
            <person name="Pinder M.I.M."/>
            <person name="Kourtchenko O."/>
            <person name="Robertson E.K."/>
            <person name="Larsson T."/>
            <person name="Maumus F."/>
            <person name="Osuna-Cruz C.M."/>
            <person name="Vancaester E."/>
            <person name="Stenow R."/>
            <person name="Vandepoele K."/>
            <person name="Ploug H."/>
            <person name="Bruchert V."/>
            <person name="Godhe A."/>
            <person name="Topel M."/>
        </authorList>
    </citation>
    <scope>NUCLEOTIDE SEQUENCE</scope>
    <source>
        <strain evidence="8">R05AC</strain>
    </source>
</reference>
<keyword evidence="8" id="KW-0378">Hydrolase</keyword>
<dbReference type="SUPFAM" id="SSF90209">
    <property type="entry name" value="Ran binding protein zinc finger-like"/>
    <property type="match status" value="1"/>
</dbReference>
<evidence type="ECO:0000256" key="2">
    <source>
        <dbReference type="ARBA" id="ARBA00022771"/>
    </source>
</evidence>
<evidence type="ECO:0000256" key="4">
    <source>
        <dbReference type="PROSITE-ProRule" id="PRU00322"/>
    </source>
</evidence>
<dbReference type="GO" id="GO:0005634">
    <property type="term" value="C:nucleus"/>
    <property type="evidence" value="ECO:0007669"/>
    <property type="project" value="TreeGrafter"/>
</dbReference>
<keyword evidence="1" id="KW-0479">Metal-binding</keyword>
<protein>
    <submittedName>
        <fullName evidence="8">WLM domain-containing metallopeptidase</fullName>
        <ecNumber evidence="8">3.4.-.-</ecNumber>
    </submittedName>
</protein>
<evidence type="ECO:0000313" key="9">
    <source>
        <dbReference type="Proteomes" id="UP001224775"/>
    </source>
</evidence>
<dbReference type="PANTHER" id="PTHR46622">
    <property type="entry name" value="DNA-DEPENDENT METALLOPROTEASE WSS1"/>
    <property type="match status" value="1"/>
</dbReference>
<evidence type="ECO:0000256" key="1">
    <source>
        <dbReference type="ARBA" id="ARBA00022723"/>
    </source>
</evidence>
<evidence type="ECO:0000313" key="8">
    <source>
        <dbReference type="EMBL" id="KAK1747629.1"/>
    </source>
</evidence>
<evidence type="ECO:0000259" key="6">
    <source>
        <dbReference type="PROSITE" id="PS50199"/>
    </source>
</evidence>